<evidence type="ECO:0000256" key="1">
    <source>
        <dbReference type="ARBA" id="ARBA00007406"/>
    </source>
</evidence>
<feature type="active site" description="Nucleophile" evidence="3">
    <location>
        <position position="154"/>
    </location>
</feature>
<evidence type="ECO:0000256" key="4">
    <source>
        <dbReference type="PIRSR" id="PIRSR000149-2"/>
    </source>
</evidence>
<dbReference type="InterPro" id="IPR020831">
    <property type="entry name" value="GlycerAld/Erythrose_P_DH"/>
</dbReference>
<protein>
    <submittedName>
        <fullName evidence="9">Glyceraldehyde 3-phosphate dehydrogenase</fullName>
    </submittedName>
</protein>
<dbReference type="Pfam" id="PF00044">
    <property type="entry name" value="Gp_dh_N"/>
    <property type="match status" value="1"/>
</dbReference>
<gene>
    <name evidence="9" type="ORF">SAMN05216352_1278</name>
</gene>
<dbReference type="InterPro" id="IPR006424">
    <property type="entry name" value="Glyceraldehyde-3-P_DH_1"/>
</dbReference>
<accession>A0A1G8RFD2</accession>
<dbReference type="SUPFAM" id="SSF51735">
    <property type="entry name" value="NAD(P)-binding Rossmann-fold domains"/>
    <property type="match status" value="1"/>
</dbReference>
<feature type="binding site" evidence="5">
    <location>
        <position position="316"/>
    </location>
    <ligand>
        <name>NAD(+)</name>
        <dbReference type="ChEBI" id="CHEBI:57540"/>
    </ligand>
</feature>
<dbReference type="Proteomes" id="UP000199017">
    <property type="component" value="Unassembled WGS sequence"/>
</dbReference>
<feature type="binding site" evidence="5">
    <location>
        <begin position="12"/>
        <end position="13"/>
    </location>
    <ligand>
        <name>NAD(+)</name>
        <dbReference type="ChEBI" id="CHEBI:57540"/>
    </ligand>
</feature>
<dbReference type="EMBL" id="FNDU01000027">
    <property type="protein sequence ID" value="SDJ15717.1"/>
    <property type="molecule type" value="Genomic_DNA"/>
</dbReference>
<dbReference type="GO" id="GO:0050661">
    <property type="term" value="F:NADP binding"/>
    <property type="evidence" value="ECO:0007669"/>
    <property type="project" value="InterPro"/>
</dbReference>
<keyword evidence="5" id="KW-0547">Nucleotide-binding</keyword>
<dbReference type="InterPro" id="IPR020828">
    <property type="entry name" value="GlycerAld_3-P_DH_NAD(P)-bd"/>
</dbReference>
<dbReference type="Gene3D" id="3.40.50.720">
    <property type="entry name" value="NAD(P)-binding Rossmann-like Domain"/>
    <property type="match status" value="1"/>
</dbReference>
<dbReference type="CDD" id="cd18126">
    <property type="entry name" value="GAPDH_I_C"/>
    <property type="match status" value="1"/>
</dbReference>
<dbReference type="GO" id="GO:0006006">
    <property type="term" value="P:glucose metabolic process"/>
    <property type="evidence" value="ECO:0007669"/>
    <property type="project" value="InterPro"/>
</dbReference>
<feature type="site" description="Activates thiol group during catalysis" evidence="6">
    <location>
        <position position="181"/>
    </location>
</feature>
<dbReference type="PRINTS" id="PR00078">
    <property type="entry name" value="G3PDHDRGNASE"/>
</dbReference>
<keyword evidence="2" id="KW-0560">Oxidoreductase</keyword>
<evidence type="ECO:0000256" key="6">
    <source>
        <dbReference type="PIRSR" id="PIRSR000149-4"/>
    </source>
</evidence>
<sequence>MKSRISISGTGRIGRLLIRKMLSSNQNKLKLEAINSIYPVETVAHLLKYDTVHGIWDADLSIQDGNLLINDELIQVVSEREPENLPWKQMNIDTVIDATGKFNNREGAQKHVAAGASNVIITAPGKQMDFTVVMGVNDHLLDLSKHTILSAASCTTNSVAPLLSILDQAFQVERGWMTTVHSYTSDQKHLDNPHKDLRRARACTQSIVPTSTGVGKALVDVLPHLASYIEGISIRVPTQDVSLIDLTVQVASQVSLDEVKSVFNTAATGNLSHYFDYIEEPLVSVDFIGSDKSAIVDGLSLMAAGNQIKTLAWYDNEWAYACRVIELAQAVHERLEKITSL</sequence>
<feature type="binding site" evidence="4">
    <location>
        <begin position="212"/>
        <end position="213"/>
    </location>
    <ligand>
        <name>D-glyceraldehyde 3-phosphate</name>
        <dbReference type="ChEBI" id="CHEBI:59776"/>
    </ligand>
</feature>
<keyword evidence="10" id="KW-1185">Reference proteome</keyword>
<dbReference type="Pfam" id="PF02800">
    <property type="entry name" value="Gp_dh_C"/>
    <property type="match status" value="1"/>
</dbReference>
<evidence type="ECO:0000256" key="5">
    <source>
        <dbReference type="PIRSR" id="PIRSR000149-3"/>
    </source>
</evidence>
<reference evidence="9 10" key="1">
    <citation type="submission" date="2016-10" db="EMBL/GenBank/DDBJ databases">
        <authorList>
            <person name="de Groot N.N."/>
        </authorList>
    </citation>
    <scope>NUCLEOTIDE SEQUENCE [LARGE SCALE GENOMIC DNA]</scope>
    <source>
        <strain evidence="10">P4B,CCM 7963,CECT 7998,DSM 25260,IBRC-M 10614,KCTC 13821</strain>
    </source>
</reference>
<feature type="binding site" evidence="5">
    <location>
        <position position="80"/>
    </location>
    <ligand>
        <name>NAD(+)</name>
        <dbReference type="ChEBI" id="CHEBI:57540"/>
    </ligand>
</feature>
<keyword evidence="5" id="KW-0520">NAD</keyword>
<dbReference type="OrthoDB" id="9803304at2"/>
<name>A0A1G8RFD2_9BACI</name>
<dbReference type="AlphaFoldDB" id="A0A1G8RFD2"/>
<feature type="binding site" evidence="4">
    <location>
        <position position="184"/>
    </location>
    <ligand>
        <name>D-glyceraldehyde 3-phosphate</name>
        <dbReference type="ChEBI" id="CHEBI:59776"/>
    </ligand>
</feature>
<dbReference type="GO" id="GO:0051287">
    <property type="term" value="F:NAD binding"/>
    <property type="evidence" value="ECO:0007669"/>
    <property type="project" value="InterPro"/>
</dbReference>
<dbReference type="InterPro" id="IPR020829">
    <property type="entry name" value="GlycerAld_3-P_DH_cat"/>
</dbReference>
<dbReference type="InterPro" id="IPR036291">
    <property type="entry name" value="NAD(P)-bd_dom_sf"/>
</dbReference>
<dbReference type="FunFam" id="3.40.50.720:FF:000001">
    <property type="entry name" value="Glyceraldehyde-3-phosphate dehydrogenase"/>
    <property type="match status" value="1"/>
</dbReference>
<evidence type="ECO:0000313" key="10">
    <source>
        <dbReference type="Proteomes" id="UP000199017"/>
    </source>
</evidence>
<dbReference type="Gene3D" id="3.30.360.10">
    <property type="entry name" value="Dihydrodipicolinate Reductase, domain 2"/>
    <property type="match status" value="1"/>
</dbReference>
<feature type="binding site" evidence="4">
    <location>
        <position position="235"/>
    </location>
    <ligand>
        <name>D-glyceraldehyde 3-phosphate</name>
        <dbReference type="ChEBI" id="CHEBI:59776"/>
    </ligand>
</feature>
<feature type="domain" description="Glyceraldehyde 3-phosphate dehydrogenase NAD(P) binding" evidence="8">
    <location>
        <begin position="3"/>
        <end position="154"/>
    </location>
</feature>
<evidence type="ECO:0000256" key="3">
    <source>
        <dbReference type="PIRSR" id="PIRSR000149-1"/>
    </source>
</evidence>
<dbReference type="RefSeq" id="WP_091588246.1">
    <property type="nucleotide sequence ID" value="NZ_FNDU01000027.1"/>
</dbReference>
<dbReference type="SMART" id="SM00846">
    <property type="entry name" value="Gp_dh_N"/>
    <property type="match status" value="1"/>
</dbReference>
<dbReference type="NCBIfam" id="TIGR01534">
    <property type="entry name" value="GAPDH-I"/>
    <property type="match status" value="1"/>
</dbReference>
<feature type="binding site" evidence="4">
    <location>
        <begin position="153"/>
        <end position="155"/>
    </location>
    <ligand>
        <name>D-glyceraldehyde 3-phosphate</name>
        <dbReference type="ChEBI" id="CHEBI:59776"/>
    </ligand>
</feature>
<dbReference type="GO" id="GO:0016620">
    <property type="term" value="F:oxidoreductase activity, acting on the aldehyde or oxo group of donors, NAD or NADP as acceptor"/>
    <property type="evidence" value="ECO:0007669"/>
    <property type="project" value="InterPro"/>
</dbReference>
<dbReference type="PIRSF" id="PIRSF000149">
    <property type="entry name" value="GAP_DH"/>
    <property type="match status" value="1"/>
</dbReference>
<evidence type="ECO:0000259" key="8">
    <source>
        <dbReference type="SMART" id="SM00846"/>
    </source>
</evidence>
<evidence type="ECO:0000256" key="7">
    <source>
        <dbReference type="RuleBase" id="RU000397"/>
    </source>
</evidence>
<proteinExistence type="inferred from homology"/>
<evidence type="ECO:0000313" key="9">
    <source>
        <dbReference type="EMBL" id="SDJ15717.1"/>
    </source>
</evidence>
<dbReference type="STRING" id="930129.SAMN05216352_1278"/>
<dbReference type="SUPFAM" id="SSF55347">
    <property type="entry name" value="Glyceraldehyde-3-phosphate dehydrogenase-like, C-terminal domain"/>
    <property type="match status" value="1"/>
</dbReference>
<dbReference type="FunFam" id="3.30.360.10:FF:000002">
    <property type="entry name" value="Glyceraldehyde-3-phosphate dehydrogenase"/>
    <property type="match status" value="1"/>
</dbReference>
<dbReference type="CDD" id="cd05214">
    <property type="entry name" value="GAPDH_I_N"/>
    <property type="match status" value="1"/>
</dbReference>
<feature type="binding site" evidence="5">
    <location>
        <position position="122"/>
    </location>
    <ligand>
        <name>NAD(+)</name>
        <dbReference type="ChEBI" id="CHEBI:57540"/>
    </ligand>
</feature>
<dbReference type="PANTHER" id="PTHR43148">
    <property type="entry name" value="GLYCERALDEHYDE-3-PHOSPHATE DEHYDROGENASE 2"/>
    <property type="match status" value="1"/>
</dbReference>
<organism evidence="9 10">
    <name type="scientific">Alteribacillus bidgolensis</name>
    <dbReference type="NCBI Taxonomy" id="930129"/>
    <lineage>
        <taxon>Bacteria</taxon>
        <taxon>Bacillati</taxon>
        <taxon>Bacillota</taxon>
        <taxon>Bacilli</taxon>
        <taxon>Bacillales</taxon>
        <taxon>Bacillaceae</taxon>
        <taxon>Alteribacillus</taxon>
    </lineage>
</organism>
<comment type="similarity">
    <text evidence="1 7">Belongs to the glyceraldehyde-3-phosphate dehydrogenase family.</text>
</comment>
<evidence type="ECO:0000256" key="2">
    <source>
        <dbReference type="ARBA" id="ARBA00023002"/>
    </source>
</evidence>